<reference evidence="1 2" key="1">
    <citation type="journal article" date="2016" name="Nat. Commun.">
        <title>Ectomycorrhizal ecology is imprinted in the genome of the dominant symbiotic fungus Cenococcum geophilum.</title>
        <authorList>
            <consortium name="DOE Joint Genome Institute"/>
            <person name="Peter M."/>
            <person name="Kohler A."/>
            <person name="Ohm R.A."/>
            <person name="Kuo A."/>
            <person name="Krutzmann J."/>
            <person name="Morin E."/>
            <person name="Arend M."/>
            <person name="Barry K.W."/>
            <person name="Binder M."/>
            <person name="Choi C."/>
            <person name="Clum A."/>
            <person name="Copeland A."/>
            <person name="Grisel N."/>
            <person name="Haridas S."/>
            <person name="Kipfer T."/>
            <person name="LaButti K."/>
            <person name="Lindquist E."/>
            <person name="Lipzen A."/>
            <person name="Maire R."/>
            <person name="Meier B."/>
            <person name="Mihaltcheva S."/>
            <person name="Molinier V."/>
            <person name="Murat C."/>
            <person name="Poggeler S."/>
            <person name="Quandt C.A."/>
            <person name="Sperisen C."/>
            <person name="Tritt A."/>
            <person name="Tisserant E."/>
            <person name="Crous P.W."/>
            <person name="Henrissat B."/>
            <person name="Nehls U."/>
            <person name="Egli S."/>
            <person name="Spatafora J.W."/>
            <person name="Grigoriev I.V."/>
            <person name="Martin F.M."/>
        </authorList>
    </citation>
    <scope>NUCLEOTIDE SEQUENCE [LARGE SCALE GENOMIC DNA]</scope>
    <source>
        <strain evidence="1 2">1.58</strain>
    </source>
</reference>
<accession>A0ACC8ELE4</accession>
<keyword evidence="2" id="KW-1185">Reference proteome</keyword>
<evidence type="ECO:0000313" key="1">
    <source>
        <dbReference type="EMBL" id="OCK87036.1"/>
    </source>
</evidence>
<gene>
    <name evidence="1" type="ORF">K441DRAFT_682905</name>
</gene>
<proteinExistence type="predicted"/>
<dbReference type="EMBL" id="KV748274">
    <property type="protein sequence ID" value="OCK87036.1"/>
    <property type="molecule type" value="Genomic_DNA"/>
</dbReference>
<name>A0ACC8ELE4_9PEZI</name>
<organism evidence="1 2">
    <name type="scientific">Cenococcum geophilum 1.58</name>
    <dbReference type="NCBI Taxonomy" id="794803"/>
    <lineage>
        <taxon>Eukaryota</taxon>
        <taxon>Fungi</taxon>
        <taxon>Dikarya</taxon>
        <taxon>Ascomycota</taxon>
        <taxon>Pezizomycotina</taxon>
        <taxon>Dothideomycetes</taxon>
        <taxon>Pleosporomycetidae</taxon>
        <taxon>Gloniales</taxon>
        <taxon>Gloniaceae</taxon>
        <taxon>Cenococcum</taxon>
    </lineage>
</organism>
<protein>
    <submittedName>
        <fullName evidence="1">Esterase</fullName>
    </submittedName>
</protein>
<sequence length="366" mass="39820">MASATAPGRLGDPEMSLATDPRTHPQLLAALKAHNLHGLSHLTTDLTPDAPLDDIISYVLKNEEAIEGLYNKLDYSVPDKTSSTTITKLEESIPGPDGNGIRLIIYRPSESSGSPLPAVLYFHGGGMVILSTENPMHVTWVEAMARTGLVAIAVDFRNALTRTGLNPFPAGLNDCAAAIRWVDAHREQLGISKIVLQGESGGGNLALAVALKAKKEGWLKAIDGVCATVPYISGAYHLPLDWRLRELPSLVECDFYLSNCISSSLTAKLYDPLGENARNPLAWPYWATEEDLKGLPPHLIVTNELDPLKDEGNAYYRKLTGAGVSAVGRMNLGVMHEGELFFRQTLPDMFLANLWEFKTFEGMEIG</sequence>
<evidence type="ECO:0000313" key="2">
    <source>
        <dbReference type="Proteomes" id="UP000250078"/>
    </source>
</evidence>
<dbReference type="Proteomes" id="UP000250078">
    <property type="component" value="Unassembled WGS sequence"/>
</dbReference>